<reference evidence="2 3" key="1">
    <citation type="submission" date="2020-08" db="EMBL/GenBank/DDBJ databases">
        <authorList>
            <person name="Liu C."/>
            <person name="Sun Q."/>
        </authorList>
    </citation>
    <scope>NUCLEOTIDE SEQUENCE [LARGE SCALE GENOMIC DNA]</scope>
    <source>
        <strain evidence="2 3">NSJ-59</strain>
    </source>
</reference>
<accession>A0ABR6VL18</accession>
<protein>
    <recommendedName>
        <fullName evidence="4">Secreted protein</fullName>
    </recommendedName>
</protein>
<gene>
    <name evidence="2" type="ORF">H8J70_12120</name>
</gene>
<dbReference type="Proteomes" id="UP000606870">
    <property type="component" value="Unassembled WGS sequence"/>
</dbReference>
<evidence type="ECO:0000313" key="3">
    <source>
        <dbReference type="Proteomes" id="UP000606870"/>
    </source>
</evidence>
<keyword evidence="3" id="KW-1185">Reference proteome</keyword>
<sequence length="54" mass="5538">MLAGFLLISGVAVAATLISTDTERVQAVASASEKETPHEPAQPGTQGVFGRQAQ</sequence>
<dbReference type="EMBL" id="JACOGK010000059">
    <property type="protein sequence ID" value="MBC3537985.1"/>
    <property type="molecule type" value="Genomic_DNA"/>
</dbReference>
<proteinExistence type="predicted"/>
<organism evidence="2 3">
    <name type="scientific">Megasphaera hominis</name>
    <dbReference type="NCBI Taxonomy" id="159836"/>
    <lineage>
        <taxon>Bacteria</taxon>
        <taxon>Bacillati</taxon>
        <taxon>Bacillota</taxon>
        <taxon>Negativicutes</taxon>
        <taxon>Veillonellales</taxon>
        <taxon>Veillonellaceae</taxon>
        <taxon>Megasphaera</taxon>
    </lineage>
</organism>
<evidence type="ECO:0000313" key="2">
    <source>
        <dbReference type="EMBL" id="MBC3537985.1"/>
    </source>
</evidence>
<comment type="caution">
    <text evidence="2">The sequence shown here is derived from an EMBL/GenBank/DDBJ whole genome shotgun (WGS) entry which is preliminary data.</text>
</comment>
<name>A0ABR6VL18_9FIRM</name>
<feature type="region of interest" description="Disordered" evidence="1">
    <location>
        <begin position="28"/>
        <end position="54"/>
    </location>
</feature>
<evidence type="ECO:0000256" key="1">
    <source>
        <dbReference type="SAM" id="MobiDB-lite"/>
    </source>
</evidence>
<evidence type="ECO:0008006" key="4">
    <source>
        <dbReference type="Google" id="ProtNLM"/>
    </source>
</evidence>